<accession>A0A502FWD4</accession>
<name>A0A502FWD4_9PROT</name>
<gene>
    <name evidence="1" type="ORF">EAH89_17135</name>
</gene>
<proteinExistence type="predicted"/>
<dbReference type="EMBL" id="RCZP01000018">
    <property type="protein sequence ID" value="TPG53243.1"/>
    <property type="molecule type" value="Genomic_DNA"/>
</dbReference>
<dbReference type="Pfam" id="PF04404">
    <property type="entry name" value="ERF"/>
    <property type="match status" value="1"/>
</dbReference>
<reference evidence="1 2" key="1">
    <citation type="journal article" date="2019" name="Environ. Microbiol.">
        <title>Species interactions and distinct microbial communities in high Arctic permafrost affected cryosols are associated with the CH4 and CO2 gas fluxes.</title>
        <authorList>
            <person name="Altshuler I."/>
            <person name="Hamel J."/>
            <person name="Turney S."/>
            <person name="Magnuson E."/>
            <person name="Levesque R."/>
            <person name="Greer C."/>
            <person name="Whyte L.G."/>
        </authorList>
    </citation>
    <scope>NUCLEOTIDE SEQUENCE [LARGE SCALE GENOMIC DNA]</scope>
    <source>
        <strain evidence="1 2">S9.3B</strain>
    </source>
</reference>
<dbReference type="RefSeq" id="WP_140884945.1">
    <property type="nucleotide sequence ID" value="NZ_RCZP01000018.1"/>
</dbReference>
<dbReference type="InterPro" id="IPR007499">
    <property type="entry name" value="ERF_bacteria_virus"/>
</dbReference>
<dbReference type="Proteomes" id="UP000317078">
    <property type="component" value="Unassembled WGS sequence"/>
</dbReference>
<organism evidence="1 2">
    <name type="scientific">Muricoccus nepalensis</name>
    <dbReference type="NCBI Taxonomy" id="1854500"/>
    <lineage>
        <taxon>Bacteria</taxon>
        <taxon>Pseudomonadati</taxon>
        <taxon>Pseudomonadota</taxon>
        <taxon>Alphaproteobacteria</taxon>
        <taxon>Acetobacterales</taxon>
        <taxon>Roseomonadaceae</taxon>
        <taxon>Muricoccus</taxon>
    </lineage>
</organism>
<dbReference type="OrthoDB" id="7856237at2"/>
<keyword evidence="2" id="KW-1185">Reference proteome</keyword>
<sequence length="256" mass="27911">MGEVTTTKDQLPATTEQPSMLNFIATALERPEIDADKLDKLLQMQERVMDRDAKMQFTAAKHAVQAQAPRVKRNGTIDLGEDKTTRQKRGSIPFATFEDVDAVLRPLMREHGLSVSFSMKPREGGLMVVAELSHAAGHSETYEFPIISDGGPGRNALQAIGSGFSYGKRYALEGIFNIVRERADDDGKAGGQRLITDQQKDEIVGLLQETGTDVRRFLDTLGGVATVDDMDQAVFPVALNLLHQKRAAAARKGGAS</sequence>
<evidence type="ECO:0000313" key="1">
    <source>
        <dbReference type="EMBL" id="TPG53243.1"/>
    </source>
</evidence>
<protein>
    <recommendedName>
        <fullName evidence="3">ERF family protein</fullName>
    </recommendedName>
</protein>
<comment type="caution">
    <text evidence="1">The sequence shown here is derived from an EMBL/GenBank/DDBJ whole genome shotgun (WGS) entry which is preliminary data.</text>
</comment>
<evidence type="ECO:0008006" key="3">
    <source>
        <dbReference type="Google" id="ProtNLM"/>
    </source>
</evidence>
<evidence type="ECO:0000313" key="2">
    <source>
        <dbReference type="Proteomes" id="UP000317078"/>
    </source>
</evidence>
<dbReference type="AlphaFoldDB" id="A0A502FWD4"/>